<dbReference type="RefSeq" id="WP_133451580.1">
    <property type="nucleotide sequence ID" value="NZ_SCWF01000004.1"/>
</dbReference>
<feature type="transmembrane region" description="Helical" evidence="1">
    <location>
        <begin position="92"/>
        <end position="109"/>
    </location>
</feature>
<feature type="transmembrane region" description="Helical" evidence="1">
    <location>
        <begin position="12"/>
        <end position="32"/>
    </location>
</feature>
<dbReference type="Proteomes" id="UP000294843">
    <property type="component" value="Unassembled WGS sequence"/>
</dbReference>
<keyword evidence="1" id="KW-0472">Membrane</keyword>
<evidence type="ECO:0000313" key="3">
    <source>
        <dbReference type="Proteomes" id="UP000294843"/>
    </source>
</evidence>
<keyword evidence="1" id="KW-0812">Transmembrane</keyword>
<gene>
    <name evidence="2" type="ORF">ERX55_05535</name>
</gene>
<dbReference type="AlphaFoldDB" id="A0A4R6C0N1"/>
<evidence type="ECO:0000313" key="2">
    <source>
        <dbReference type="EMBL" id="TDM14392.1"/>
    </source>
</evidence>
<reference evidence="2 3" key="1">
    <citation type="submission" date="2019-01" db="EMBL/GenBank/DDBJ databases">
        <title>Draft genome sequences of the type strains of six Macrococcus species.</title>
        <authorList>
            <person name="Mazhar S."/>
            <person name="Altermann E."/>
            <person name="Hill C."/>
            <person name="Mcauliffe O."/>
        </authorList>
    </citation>
    <scope>NUCLEOTIDE SEQUENCE [LARGE SCALE GENOMIC DNA]</scope>
    <source>
        <strain evidence="2 3">ATCC 51825</strain>
    </source>
</reference>
<dbReference type="OrthoDB" id="2857059at2"/>
<feature type="transmembrane region" description="Helical" evidence="1">
    <location>
        <begin position="38"/>
        <end position="59"/>
    </location>
</feature>
<sequence length="112" mass="12631">MDERSSDNIVKAMGITLAILYLVILFSALYQYISSGDIYRITNELILIVMIPALVAWFGRKDESLMLPRNLQGEPLAESASVEDRQKRKRHYFLESLAFATFCIVASLLDAG</sequence>
<name>A0A4R6C0N1_9STAP</name>
<keyword evidence="3" id="KW-1185">Reference proteome</keyword>
<evidence type="ECO:0000256" key="1">
    <source>
        <dbReference type="SAM" id="Phobius"/>
    </source>
</evidence>
<proteinExistence type="predicted"/>
<organism evidence="2 3">
    <name type="scientific">Macrococcus bovicus</name>
    <dbReference type="NCBI Taxonomy" id="69968"/>
    <lineage>
        <taxon>Bacteria</taxon>
        <taxon>Bacillati</taxon>
        <taxon>Bacillota</taxon>
        <taxon>Bacilli</taxon>
        <taxon>Bacillales</taxon>
        <taxon>Staphylococcaceae</taxon>
        <taxon>Macrococcus</taxon>
    </lineage>
</organism>
<accession>A0A4R6C0N1</accession>
<protein>
    <submittedName>
        <fullName evidence="2">Uncharacterized protein</fullName>
    </submittedName>
</protein>
<dbReference type="EMBL" id="SCWF01000004">
    <property type="protein sequence ID" value="TDM14392.1"/>
    <property type="molecule type" value="Genomic_DNA"/>
</dbReference>
<comment type="caution">
    <text evidence="2">The sequence shown here is derived from an EMBL/GenBank/DDBJ whole genome shotgun (WGS) entry which is preliminary data.</text>
</comment>
<keyword evidence="1" id="KW-1133">Transmembrane helix</keyword>